<dbReference type="InterPro" id="IPR050923">
    <property type="entry name" value="Cell_Proc_Reg/RNA_Proc"/>
</dbReference>
<dbReference type="PROSITE" id="PS50006">
    <property type="entry name" value="FHA_DOMAIN"/>
    <property type="match status" value="1"/>
</dbReference>
<dbReference type="CDD" id="cd00060">
    <property type="entry name" value="FHA"/>
    <property type="match status" value="1"/>
</dbReference>
<reference evidence="3" key="1">
    <citation type="submission" date="2016-10" db="EMBL/GenBank/DDBJ databases">
        <authorList>
            <person name="Varghese N."/>
            <person name="Submissions S."/>
        </authorList>
    </citation>
    <scope>NUCLEOTIDE SEQUENCE [LARGE SCALE GENOMIC DNA]</scope>
    <source>
        <strain evidence="3">CGMCC 1.7061</strain>
    </source>
</reference>
<dbReference type="RefSeq" id="WP_092020325.1">
    <property type="nucleotide sequence ID" value="NZ_FOUE01000001.1"/>
</dbReference>
<dbReference type="EMBL" id="FOUE01000001">
    <property type="protein sequence ID" value="SFL91428.1"/>
    <property type="molecule type" value="Genomic_DNA"/>
</dbReference>
<name>A0A1I4LJZ4_9GAMM</name>
<gene>
    <name evidence="2" type="ORF">SAMN04487963_0524</name>
</gene>
<dbReference type="PANTHER" id="PTHR23308">
    <property type="entry name" value="NUCLEAR INHIBITOR OF PROTEIN PHOSPHATASE-1"/>
    <property type="match status" value="1"/>
</dbReference>
<accession>A0A1I4LJZ4</accession>
<dbReference type="InterPro" id="IPR008984">
    <property type="entry name" value="SMAD_FHA_dom_sf"/>
</dbReference>
<sequence length="117" mass="13398">MAVLTQLVDNVVVNTYELSKPLIHIGRHPDCELRIDEMSVSGHHAIVEREQNAYLDGAVDYYITDSASTNGTFVNDLRLNGRQRLNSNDMIRIGWTLFRFVDENENTLEKTAFILEE</sequence>
<dbReference type="SMART" id="SM00240">
    <property type="entry name" value="FHA"/>
    <property type="match status" value="1"/>
</dbReference>
<protein>
    <submittedName>
        <fullName evidence="2">FHA domain-containing protein</fullName>
    </submittedName>
</protein>
<dbReference type="Gene3D" id="2.60.200.20">
    <property type="match status" value="1"/>
</dbReference>
<evidence type="ECO:0000313" key="3">
    <source>
        <dbReference type="Proteomes" id="UP000198519"/>
    </source>
</evidence>
<evidence type="ECO:0000313" key="2">
    <source>
        <dbReference type="EMBL" id="SFL91428.1"/>
    </source>
</evidence>
<evidence type="ECO:0000259" key="1">
    <source>
        <dbReference type="PROSITE" id="PS50006"/>
    </source>
</evidence>
<dbReference type="STRING" id="488535.SAMN04487963_0524"/>
<keyword evidence="3" id="KW-1185">Reference proteome</keyword>
<feature type="domain" description="FHA" evidence="1">
    <location>
        <begin position="23"/>
        <end position="79"/>
    </location>
</feature>
<dbReference type="InterPro" id="IPR000253">
    <property type="entry name" value="FHA_dom"/>
</dbReference>
<dbReference type="SUPFAM" id="SSF49879">
    <property type="entry name" value="SMAD/FHA domain"/>
    <property type="match status" value="1"/>
</dbReference>
<dbReference type="Proteomes" id="UP000198519">
    <property type="component" value="Unassembled WGS sequence"/>
</dbReference>
<dbReference type="OrthoDB" id="151099at2"/>
<dbReference type="Pfam" id="PF00498">
    <property type="entry name" value="FHA"/>
    <property type="match status" value="1"/>
</dbReference>
<dbReference type="AlphaFoldDB" id="A0A1I4LJZ4"/>
<proteinExistence type="predicted"/>
<organism evidence="2 3">
    <name type="scientific">Marinobacter zhejiangensis</name>
    <dbReference type="NCBI Taxonomy" id="488535"/>
    <lineage>
        <taxon>Bacteria</taxon>
        <taxon>Pseudomonadati</taxon>
        <taxon>Pseudomonadota</taxon>
        <taxon>Gammaproteobacteria</taxon>
        <taxon>Pseudomonadales</taxon>
        <taxon>Marinobacteraceae</taxon>
        <taxon>Marinobacter</taxon>
    </lineage>
</organism>